<reference evidence="1 2" key="1">
    <citation type="submission" date="2023-10" db="EMBL/GenBank/DDBJ databases">
        <title>Genomes of two closely related lineages of the louse Polyplax serrata with different host specificities.</title>
        <authorList>
            <person name="Martinu J."/>
            <person name="Tarabai H."/>
            <person name="Stefka J."/>
            <person name="Hypsa V."/>
        </authorList>
    </citation>
    <scope>NUCLEOTIDE SEQUENCE [LARGE SCALE GENOMIC DNA]</scope>
    <source>
        <strain evidence="1">HR10_N</strain>
    </source>
</reference>
<gene>
    <name evidence="1" type="ORF">RUM43_012213</name>
</gene>
<comment type="caution">
    <text evidence="1">The sequence shown here is derived from an EMBL/GenBank/DDBJ whole genome shotgun (WGS) entry which is preliminary data.</text>
</comment>
<dbReference type="EMBL" id="JAWJWE010000040">
    <property type="protein sequence ID" value="KAK6619456.1"/>
    <property type="molecule type" value="Genomic_DNA"/>
</dbReference>
<dbReference type="Proteomes" id="UP001372834">
    <property type="component" value="Unassembled WGS sequence"/>
</dbReference>
<sequence>MKILTDPSLCLELLANPPKSLTLKSELKFYGLQRGHGGCAFELDVRAEESRKFHLMANTFYGGIDFYCLGEFVRGLAEGDAYERALGRMSQSGDRAKLYRHSFSGVYILIRQQQGSAIAN</sequence>
<name>A0AAN8P391_POLSC</name>
<accession>A0AAN8P391</accession>
<organism evidence="1 2">
    <name type="scientific">Polyplax serrata</name>
    <name type="common">Common mouse louse</name>
    <dbReference type="NCBI Taxonomy" id="468196"/>
    <lineage>
        <taxon>Eukaryota</taxon>
        <taxon>Metazoa</taxon>
        <taxon>Ecdysozoa</taxon>
        <taxon>Arthropoda</taxon>
        <taxon>Hexapoda</taxon>
        <taxon>Insecta</taxon>
        <taxon>Pterygota</taxon>
        <taxon>Neoptera</taxon>
        <taxon>Paraneoptera</taxon>
        <taxon>Psocodea</taxon>
        <taxon>Troctomorpha</taxon>
        <taxon>Phthiraptera</taxon>
        <taxon>Anoplura</taxon>
        <taxon>Polyplacidae</taxon>
        <taxon>Polyplax</taxon>
    </lineage>
</organism>
<proteinExistence type="predicted"/>
<dbReference type="AlphaFoldDB" id="A0AAN8P391"/>
<evidence type="ECO:0000313" key="1">
    <source>
        <dbReference type="EMBL" id="KAK6619456.1"/>
    </source>
</evidence>
<protein>
    <submittedName>
        <fullName evidence="1">Uncharacterized protein</fullName>
    </submittedName>
</protein>
<evidence type="ECO:0000313" key="2">
    <source>
        <dbReference type="Proteomes" id="UP001372834"/>
    </source>
</evidence>